<feature type="domain" description="HMG box" evidence="5">
    <location>
        <begin position="133"/>
        <end position="198"/>
    </location>
</feature>
<protein>
    <submittedName>
        <fullName evidence="6">Orphan HMG-1 transcription factor protein</fullName>
    </submittedName>
</protein>
<dbReference type="SUPFAM" id="SSF47095">
    <property type="entry name" value="HMG-box"/>
    <property type="match status" value="2"/>
</dbReference>
<dbReference type="EMBL" id="LR791053">
    <property type="protein sequence ID" value="CAB3266915.1"/>
    <property type="molecule type" value="mRNA"/>
</dbReference>
<keyword evidence="2 3" id="KW-0539">Nucleus</keyword>
<dbReference type="GO" id="GO:0005634">
    <property type="term" value="C:nucleus"/>
    <property type="evidence" value="ECO:0007669"/>
    <property type="project" value="UniProtKB-UniRule"/>
</dbReference>
<dbReference type="InterPro" id="IPR036910">
    <property type="entry name" value="HMG_box_dom_sf"/>
</dbReference>
<evidence type="ECO:0000313" key="6">
    <source>
        <dbReference type="EMBL" id="CAB3266915.1"/>
    </source>
</evidence>
<organism evidence="6">
    <name type="scientific">Phallusia mammillata</name>
    <dbReference type="NCBI Taxonomy" id="59560"/>
    <lineage>
        <taxon>Eukaryota</taxon>
        <taxon>Metazoa</taxon>
        <taxon>Chordata</taxon>
        <taxon>Tunicata</taxon>
        <taxon>Ascidiacea</taxon>
        <taxon>Phlebobranchia</taxon>
        <taxon>Ascidiidae</taxon>
        <taxon>Phallusia</taxon>
    </lineage>
</organism>
<dbReference type="PANTHER" id="PTHR46040">
    <property type="entry name" value="HIGH MOBILITY GROUP PROTEIN 2"/>
    <property type="match status" value="1"/>
</dbReference>
<dbReference type="InterPro" id="IPR009071">
    <property type="entry name" value="HMG_box_dom"/>
</dbReference>
<dbReference type="PANTHER" id="PTHR46040:SF3">
    <property type="entry name" value="HIGH MOBILITY GROUP PROTEIN 2"/>
    <property type="match status" value="1"/>
</dbReference>
<accession>A0A6F9DVL8</accession>
<reference evidence="6" key="1">
    <citation type="submission" date="2020-04" db="EMBL/GenBank/DDBJ databases">
        <authorList>
            <person name="Neveu A P."/>
        </authorList>
    </citation>
    <scope>NUCLEOTIDE SEQUENCE</scope>
    <source>
        <tissue evidence="6">Whole embryo</tissue>
    </source>
</reference>
<dbReference type="Pfam" id="PF00505">
    <property type="entry name" value="HMG_box"/>
    <property type="match status" value="1"/>
</dbReference>
<evidence type="ECO:0000259" key="5">
    <source>
        <dbReference type="PROSITE" id="PS50118"/>
    </source>
</evidence>
<dbReference type="Pfam" id="PF09011">
    <property type="entry name" value="HMG_box_2"/>
    <property type="match status" value="1"/>
</dbReference>
<feature type="DNA-binding region" description="HMG box" evidence="3">
    <location>
        <begin position="34"/>
        <end position="96"/>
    </location>
</feature>
<evidence type="ECO:0000256" key="4">
    <source>
        <dbReference type="SAM" id="Coils"/>
    </source>
</evidence>
<evidence type="ECO:0000256" key="3">
    <source>
        <dbReference type="PROSITE-ProRule" id="PRU00267"/>
    </source>
</evidence>
<proteinExistence type="evidence at transcript level"/>
<dbReference type="InterPro" id="IPR051965">
    <property type="entry name" value="ChromReg_NeuronalGeneExpr"/>
</dbReference>
<dbReference type="GO" id="GO:0010468">
    <property type="term" value="P:regulation of gene expression"/>
    <property type="evidence" value="ECO:0007669"/>
    <property type="project" value="TreeGrafter"/>
</dbReference>
<keyword evidence="1 3" id="KW-0238">DNA-binding</keyword>
<evidence type="ECO:0000256" key="2">
    <source>
        <dbReference type="ARBA" id="ARBA00023242"/>
    </source>
</evidence>
<keyword evidence="4" id="KW-0175">Coiled coil</keyword>
<gene>
    <name evidence="6" type="primary">Tfam</name>
</gene>
<feature type="coiled-coil region" evidence="4">
    <location>
        <begin position="85"/>
        <end position="129"/>
    </location>
</feature>
<name>A0A6F9DVL8_9ASCI</name>
<dbReference type="AlphaFoldDB" id="A0A6F9DVL8"/>
<dbReference type="GO" id="GO:0003677">
    <property type="term" value="F:DNA binding"/>
    <property type="evidence" value="ECO:0007669"/>
    <property type="project" value="UniProtKB-UniRule"/>
</dbReference>
<dbReference type="SMART" id="SM00398">
    <property type="entry name" value="HMG"/>
    <property type="match status" value="2"/>
</dbReference>
<feature type="domain" description="HMG box" evidence="5">
    <location>
        <begin position="34"/>
        <end position="96"/>
    </location>
</feature>
<feature type="DNA-binding region" description="HMG box" evidence="3">
    <location>
        <begin position="133"/>
        <end position="198"/>
    </location>
</feature>
<dbReference type="Gene3D" id="1.10.30.10">
    <property type="entry name" value="High mobility group box domain"/>
    <property type="match status" value="2"/>
</dbReference>
<dbReference type="PROSITE" id="PS50118">
    <property type="entry name" value="HMG_BOX_2"/>
    <property type="match status" value="2"/>
</dbReference>
<evidence type="ECO:0000256" key="1">
    <source>
        <dbReference type="ARBA" id="ARBA00023125"/>
    </source>
</evidence>
<sequence length="245" mass="29057">MFAGITFTWERSLLQAFRVHQHYCSAFLSSQAPPKRPSGSFLLFLKDQNSDGIPRPLFTKQNAEKWRLLSDEEKQPYIEKGSESMKKYREELQAFHDTLSDFELDQLKLEKAQKREARHKRKQKMLKKSLGRPKQPLSAYACYTQSRSVNLPVSLKQVERFKLIAADWNKLSESEKQEFYDKATEDKERYKSELEEYVSNLRSNGREEFIPPSYLTQLRREEKKIKTAKRLQNLIDQNTERLRNL</sequence>